<feature type="compositionally biased region" description="Polar residues" evidence="7">
    <location>
        <begin position="219"/>
        <end position="247"/>
    </location>
</feature>
<dbReference type="PANTHER" id="PTHR14003:SF19">
    <property type="entry name" value="YY2 TRANSCRIPTION FACTOR"/>
    <property type="match status" value="1"/>
</dbReference>
<keyword evidence="3 6" id="KW-0863">Zinc-finger</keyword>
<dbReference type="Gene3D" id="3.30.160.60">
    <property type="entry name" value="Classic Zinc Finger"/>
    <property type="match status" value="4"/>
</dbReference>
<keyword evidence="10" id="KW-1185">Reference proteome</keyword>
<keyword evidence="9" id="KW-0238">DNA-binding</keyword>
<dbReference type="SUPFAM" id="SSF57667">
    <property type="entry name" value="beta-beta-alpha zinc fingers"/>
    <property type="match status" value="2"/>
</dbReference>
<evidence type="ECO:0000256" key="3">
    <source>
        <dbReference type="ARBA" id="ARBA00022771"/>
    </source>
</evidence>
<feature type="region of interest" description="Disordered" evidence="7">
    <location>
        <begin position="434"/>
        <end position="504"/>
    </location>
</feature>
<protein>
    <recommendedName>
        <fullName evidence="5">C2H2 type master regulator of conidiophore development brlA</fullName>
    </recommendedName>
</protein>
<feature type="compositionally biased region" description="Basic residues" evidence="7">
    <location>
        <begin position="437"/>
        <end position="448"/>
    </location>
</feature>
<keyword evidence="1" id="KW-0479">Metal-binding</keyword>
<organism evidence="9 10">
    <name type="scientific">Sporothrix bragantina</name>
    <dbReference type="NCBI Taxonomy" id="671064"/>
    <lineage>
        <taxon>Eukaryota</taxon>
        <taxon>Fungi</taxon>
        <taxon>Dikarya</taxon>
        <taxon>Ascomycota</taxon>
        <taxon>Pezizomycotina</taxon>
        <taxon>Sordariomycetes</taxon>
        <taxon>Sordariomycetidae</taxon>
        <taxon>Ophiostomatales</taxon>
        <taxon>Ophiostomataceae</taxon>
        <taxon>Sporothrix</taxon>
    </lineage>
</organism>
<feature type="region of interest" description="Disordered" evidence="7">
    <location>
        <begin position="217"/>
        <end position="271"/>
    </location>
</feature>
<evidence type="ECO:0000259" key="8">
    <source>
        <dbReference type="PROSITE" id="PS50157"/>
    </source>
</evidence>
<evidence type="ECO:0000256" key="7">
    <source>
        <dbReference type="SAM" id="MobiDB-lite"/>
    </source>
</evidence>
<dbReference type="PROSITE" id="PS00028">
    <property type="entry name" value="ZINC_FINGER_C2H2_1"/>
    <property type="match status" value="4"/>
</dbReference>
<keyword evidence="2" id="KW-0677">Repeat</keyword>
<reference evidence="9 10" key="1">
    <citation type="submission" date="2024-01" db="EMBL/GenBank/DDBJ databases">
        <authorList>
            <person name="Allen C."/>
            <person name="Tagirdzhanova G."/>
        </authorList>
    </citation>
    <scope>NUCLEOTIDE SEQUENCE [LARGE SCALE GENOMIC DNA]</scope>
</reference>
<evidence type="ECO:0000313" key="9">
    <source>
        <dbReference type="EMBL" id="CAK7237059.1"/>
    </source>
</evidence>
<dbReference type="Pfam" id="PF00096">
    <property type="entry name" value="zf-C2H2"/>
    <property type="match status" value="4"/>
</dbReference>
<proteinExistence type="predicted"/>
<evidence type="ECO:0000256" key="5">
    <source>
        <dbReference type="ARBA" id="ARBA00044085"/>
    </source>
</evidence>
<feature type="compositionally biased region" description="Low complexity" evidence="7">
    <location>
        <begin position="253"/>
        <end position="262"/>
    </location>
</feature>
<dbReference type="SMART" id="SM00355">
    <property type="entry name" value="ZnF_C2H2"/>
    <property type="match status" value="4"/>
</dbReference>
<dbReference type="Proteomes" id="UP001642406">
    <property type="component" value="Unassembled WGS sequence"/>
</dbReference>
<dbReference type="InterPro" id="IPR036236">
    <property type="entry name" value="Znf_C2H2_sf"/>
</dbReference>
<evidence type="ECO:0000256" key="4">
    <source>
        <dbReference type="ARBA" id="ARBA00022833"/>
    </source>
</evidence>
<evidence type="ECO:0000256" key="2">
    <source>
        <dbReference type="ARBA" id="ARBA00022737"/>
    </source>
</evidence>
<dbReference type="PROSITE" id="PS50157">
    <property type="entry name" value="ZINC_FINGER_C2H2_2"/>
    <property type="match status" value="4"/>
</dbReference>
<feature type="domain" description="C2H2-type" evidence="8">
    <location>
        <begin position="365"/>
        <end position="395"/>
    </location>
</feature>
<accession>A0ABP0D0U9</accession>
<evidence type="ECO:0000256" key="6">
    <source>
        <dbReference type="PROSITE-ProRule" id="PRU00042"/>
    </source>
</evidence>
<gene>
    <name evidence="9" type="primary">AZF1_2</name>
    <name evidence="9" type="ORF">SBRCBS47491_009848</name>
</gene>
<feature type="domain" description="C2H2-type" evidence="8">
    <location>
        <begin position="277"/>
        <end position="306"/>
    </location>
</feature>
<feature type="domain" description="C2H2-type" evidence="8">
    <location>
        <begin position="337"/>
        <end position="364"/>
    </location>
</feature>
<evidence type="ECO:0000256" key="1">
    <source>
        <dbReference type="ARBA" id="ARBA00022723"/>
    </source>
</evidence>
<dbReference type="EMBL" id="CAWUHC010000173">
    <property type="protein sequence ID" value="CAK7237059.1"/>
    <property type="molecule type" value="Genomic_DNA"/>
</dbReference>
<comment type="caution">
    <text evidence="9">The sequence shown here is derived from an EMBL/GenBank/DDBJ whole genome shotgun (WGS) entry which is preliminary data.</text>
</comment>
<sequence>MSYDGHTTAAQPQHHQQYYQQYYQQYQQSQHQHQQHHYQDQRHQLMNPVYSAGAGQAGAQNEAAVAAATAMAGLKTIPQMPAKPAMPTAIPITSFQQQHLPLPMPLIHQQQQPQALSASSPQNRMGLRRGSNVANSASLPYITGRGRTVTARNSPLLLSGTSYSSSSATASSSTFQQNANNTSAAALDTSFRPTFSTQVDLLMRTIQTKAEAVAEAAGSNGSEIQGYSPNGGRQRQKRQPSSISMSPSLDGYDNGVEANDNNENNDDDVMVPVKKPYPCTLPGCNMTFSQKTHLDIHWRSHTGEKPYVCSYADCGAHFSQLGNLRTHERRHTGERPFSCKTCGKYFVHSGHLKEHYKTHLRQQPYECRLDGCKKRFTQLGNMKAHQNKYHVGALQALTAKLAAAAEGDEVAEASITEDDRELFGYFAGLYKNSNKGIKGRGKHRRVRPVHPVGGVASNAGTGMARRSPGSSHNSNNGEDDEEDDEPPHHKHHNISAPVVTSGGYINGLVTAPATQHHYQQHHSQQQHHQAPNAYGIYHQRQQQLPPPSIKPKPYGGHHHAPALLAYHQGGPI</sequence>
<dbReference type="InterPro" id="IPR013087">
    <property type="entry name" value="Znf_C2H2_type"/>
</dbReference>
<evidence type="ECO:0000313" key="10">
    <source>
        <dbReference type="Proteomes" id="UP001642406"/>
    </source>
</evidence>
<feature type="domain" description="C2H2-type" evidence="8">
    <location>
        <begin position="307"/>
        <end position="336"/>
    </location>
</feature>
<dbReference type="GO" id="GO:0003677">
    <property type="term" value="F:DNA binding"/>
    <property type="evidence" value="ECO:0007669"/>
    <property type="project" value="UniProtKB-KW"/>
</dbReference>
<name>A0ABP0D0U9_9PEZI</name>
<keyword evidence="4" id="KW-0862">Zinc</keyword>
<dbReference type="PANTHER" id="PTHR14003">
    <property type="entry name" value="TRANSCRIPTIONAL REPRESSOR PROTEIN YY"/>
    <property type="match status" value="1"/>
</dbReference>